<feature type="domain" description="RecF/RecN/SMC N-terminal" evidence="7">
    <location>
        <begin position="3"/>
        <end position="1146"/>
    </location>
</feature>
<dbReference type="GO" id="GO:0005524">
    <property type="term" value="F:ATP binding"/>
    <property type="evidence" value="ECO:0007669"/>
    <property type="project" value="UniProtKB-UniRule"/>
</dbReference>
<dbReference type="AlphaFoldDB" id="A0A1I4PAZ7"/>
<dbReference type="Gene3D" id="3.40.50.300">
    <property type="entry name" value="P-loop containing nucleotide triphosphate hydrolases"/>
    <property type="match status" value="2"/>
</dbReference>
<evidence type="ECO:0000256" key="1">
    <source>
        <dbReference type="ARBA" id="ARBA00022490"/>
    </source>
</evidence>
<dbReference type="SUPFAM" id="SSF52540">
    <property type="entry name" value="P-loop containing nucleoside triphosphate hydrolases"/>
    <property type="match status" value="2"/>
</dbReference>
<dbReference type="EMBL" id="FOUE01000002">
    <property type="protein sequence ID" value="SFM25034.1"/>
    <property type="molecule type" value="Genomic_DNA"/>
</dbReference>
<dbReference type="Proteomes" id="UP000198519">
    <property type="component" value="Unassembled WGS sequence"/>
</dbReference>
<dbReference type="GO" id="GO:0030261">
    <property type="term" value="P:chromosome condensation"/>
    <property type="evidence" value="ECO:0007669"/>
    <property type="project" value="InterPro"/>
</dbReference>
<dbReference type="RefSeq" id="WP_092021881.1">
    <property type="nucleotide sequence ID" value="NZ_FOUE01000002.1"/>
</dbReference>
<feature type="coiled-coil region" evidence="6">
    <location>
        <begin position="405"/>
        <end position="472"/>
    </location>
</feature>
<protein>
    <recommendedName>
        <fullName evidence="6">Chromosome partition protein Smc</fullName>
    </recommendedName>
</protein>
<dbReference type="CDD" id="cd03278">
    <property type="entry name" value="ABC_SMC_barmotin"/>
    <property type="match status" value="2"/>
</dbReference>
<gene>
    <name evidence="6" type="primary">smc</name>
    <name evidence="8" type="ORF">SAMN04487963_1913</name>
</gene>
<dbReference type="GO" id="GO:0016887">
    <property type="term" value="F:ATP hydrolysis activity"/>
    <property type="evidence" value="ECO:0007669"/>
    <property type="project" value="InterPro"/>
</dbReference>
<keyword evidence="9" id="KW-1185">Reference proteome</keyword>
<dbReference type="InterPro" id="IPR024704">
    <property type="entry name" value="SMC"/>
</dbReference>
<name>A0A1I4PAZ7_9GAMM</name>
<dbReference type="GO" id="GO:0007062">
    <property type="term" value="P:sister chromatid cohesion"/>
    <property type="evidence" value="ECO:0007669"/>
    <property type="project" value="InterPro"/>
</dbReference>
<keyword evidence="1 6" id="KW-0963">Cytoplasm</keyword>
<feature type="binding site" evidence="6">
    <location>
        <begin position="32"/>
        <end position="39"/>
    </location>
    <ligand>
        <name>ATP</name>
        <dbReference type="ChEBI" id="CHEBI:30616"/>
    </ligand>
</feature>
<evidence type="ECO:0000256" key="4">
    <source>
        <dbReference type="ARBA" id="ARBA00023054"/>
    </source>
</evidence>
<comment type="subcellular location">
    <subcellularLocation>
        <location evidence="6">Cytoplasm</location>
    </subcellularLocation>
</comment>
<dbReference type="NCBIfam" id="TIGR02168">
    <property type="entry name" value="SMC_prok_B"/>
    <property type="match status" value="1"/>
</dbReference>
<dbReference type="InterPro" id="IPR003395">
    <property type="entry name" value="RecF/RecN/SMC_N"/>
</dbReference>
<keyword evidence="2 6" id="KW-0547">Nucleotide-binding</keyword>
<comment type="function">
    <text evidence="6">Required for chromosome condensation and partitioning.</text>
</comment>
<feature type="coiled-coil region" evidence="6">
    <location>
        <begin position="311"/>
        <end position="348"/>
    </location>
</feature>
<dbReference type="GO" id="GO:0006260">
    <property type="term" value="P:DNA replication"/>
    <property type="evidence" value="ECO:0007669"/>
    <property type="project" value="UniProtKB-UniRule"/>
</dbReference>
<feature type="coiled-coil region" evidence="6">
    <location>
        <begin position="649"/>
        <end position="914"/>
    </location>
</feature>
<dbReference type="PANTHER" id="PTHR43977">
    <property type="entry name" value="STRUCTURAL MAINTENANCE OF CHROMOSOMES PROTEIN 3"/>
    <property type="match status" value="1"/>
</dbReference>
<feature type="coiled-coil region" evidence="6">
    <location>
        <begin position="170"/>
        <end position="225"/>
    </location>
</feature>
<evidence type="ECO:0000256" key="5">
    <source>
        <dbReference type="ARBA" id="ARBA00023125"/>
    </source>
</evidence>
<evidence type="ECO:0000313" key="8">
    <source>
        <dbReference type="EMBL" id="SFM25034.1"/>
    </source>
</evidence>
<comment type="similarity">
    <text evidence="6">Belongs to the SMC family.</text>
</comment>
<dbReference type="PIRSF" id="PIRSF005719">
    <property type="entry name" value="SMC"/>
    <property type="match status" value="1"/>
</dbReference>
<proteinExistence type="inferred from homology"/>
<dbReference type="InterPro" id="IPR027417">
    <property type="entry name" value="P-loop_NTPase"/>
</dbReference>
<evidence type="ECO:0000256" key="6">
    <source>
        <dbReference type="HAMAP-Rule" id="MF_01894"/>
    </source>
</evidence>
<evidence type="ECO:0000256" key="2">
    <source>
        <dbReference type="ARBA" id="ARBA00022741"/>
    </source>
</evidence>
<organism evidence="8 9">
    <name type="scientific">Marinobacter zhejiangensis</name>
    <dbReference type="NCBI Taxonomy" id="488535"/>
    <lineage>
        <taxon>Bacteria</taxon>
        <taxon>Pseudomonadati</taxon>
        <taxon>Pseudomonadota</taxon>
        <taxon>Gammaproteobacteria</taxon>
        <taxon>Pseudomonadales</taxon>
        <taxon>Marinobacteraceae</taxon>
        <taxon>Marinobacter</taxon>
    </lineage>
</organism>
<dbReference type="Pfam" id="PF02463">
    <property type="entry name" value="SMC_N"/>
    <property type="match status" value="1"/>
</dbReference>
<evidence type="ECO:0000259" key="7">
    <source>
        <dbReference type="Pfam" id="PF02463"/>
    </source>
</evidence>
<dbReference type="GO" id="GO:0007059">
    <property type="term" value="P:chromosome segregation"/>
    <property type="evidence" value="ECO:0007669"/>
    <property type="project" value="UniProtKB-UniRule"/>
</dbReference>
<comment type="domain">
    <text evidence="6">Contains large globular domains required for ATP hydrolysis at each terminus and a third globular domain forming a flexible hinge near the middle of the molecule. These domains are separated by coiled-coil structures.</text>
</comment>
<dbReference type="OrthoDB" id="9808768at2"/>
<accession>A0A1I4PAZ7</accession>
<keyword evidence="4 6" id="KW-0175">Coiled coil</keyword>
<reference evidence="9" key="1">
    <citation type="submission" date="2016-10" db="EMBL/GenBank/DDBJ databases">
        <authorList>
            <person name="Varghese N."/>
            <person name="Submissions S."/>
        </authorList>
    </citation>
    <scope>NUCLEOTIDE SEQUENCE [LARGE SCALE GENOMIC DNA]</scope>
    <source>
        <strain evidence="9">CGMCC 1.7061</strain>
    </source>
</reference>
<dbReference type="GO" id="GO:0005737">
    <property type="term" value="C:cytoplasm"/>
    <property type="evidence" value="ECO:0007669"/>
    <property type="project" value="UniProtKB-SubCell"/>
</dbReference>
<evidence type="ECO:0000256" key="3">
    <source>
        <dbReference type="ARBA" id="ARBA00022840"/>
    </source>
</evidence>
<dbReference type="HAMAP" id="MF_01894">
    <property type="entry name" value="Smc_prok"/>
    <property type="match status" value="1"/>
</dbReference>
<keyword evidence="3 6" id="KW-0067">ATP-binding</keyword>
<dbReference type="STRING" id="488535.SAMN04487963_1913"/>
<dbReference type="GO" id="GO:0003677">
    <property type="term" value="F:DNA binding"/>
    <property type="evidence" value="ECO:0007669"/>
    <property type="project" value="UniProtKB-UniRule"/>
</dbReference>
<sequence length="1162" mass="132030">MRLKSIKLAGFKSFVDPTTVPFPTNMTAVVGPNGCGKSNIIDAVRWVMGESSAKYLRGESMTDVIFNGSSARKPVGQASIELVFDNADGSAPGEFARFSEISVRRRVSREGQSEYFLNGSKCRRRDITDLFLGTGLGPRSYAIIEQGMISRLIEAKPEELRVYIEEAAGISKYKERRKETESRIRRTQENLERLTDLREELDRQLQHLKRQAQAAERYKEYKQEERLKKAELTVLKWQSLDNDLQAWRTKISETELELEKRLTERVSMESSLEALRESHHDRTEHFNKAQARYYEAGADIARIEQSLEHQRERSRQSAAELDQALANLRELARELDQDREKLATIQEEIDMMEPEQEGLSIRAEESSERLQLAEDAMNDWQQGWESFSAKSSDARRQAELSQSRIRSLEDSIEQLGSRHEKLAEEQSLLENQVDRQELDELTEQQEEGSIRREEVAERIEQALEGVQDARTRTRESDQTVSECRQRVQTLRATLESQQALLDEQLGSQDDNLQQWLSDHELTTMPRLAQQLDIDAGWEFAVEQLLGQMTHGVCVPSLGDHQDALSQAPRGAALVEQGEAAASGGLLAKVRNPGGLAGMLSTVEPVDTLAAAMATRHLLKPGQTLLTREGTWVGPGWVRLPDSDSGQMGVIERQKRLEQLQADFDAATQELDIASDAQVQAQETLERAEAEREEAQRSIGEIERELAAVGSQISALRARSEQIEARLQRITDEGEEVAAQLAEQQELLAEEREAWQIALEATEESEEEKERLLEQRDRLREELDNLRQQARHDRDHAHQLQLQLQTMQSQRDGLRQTQDRMALQKERLDERVEVLQETRESAEEPIEDLQMQLEGLLERRIAEEEKLSRARDALEEIDREVRDVEQGRGGTEHKIQEVRGRLEKLKMESQALEIRSTNHVEQLREMNVQLKDVLEQMPEEATEQVWAEELEKIAARIQRLGAINLAAIEEYQVQSERKTYLDSQHEDLTEALETLDTAIRKIDRETRQRFKETFDQVNGGLQALFPKVFGGGNAYLELTGEDLLETGVTIMARPPGKKNSTIHLLSGGEKALTAIALVFSIFQLNPAPFCMLDEVDAPLDDANVGRYANMVKEMSKQVQFIYISHNKIAMEMADQLMGVTMHEPGCSRLVSVDVEEAAALAEA</sequence>
<comment type="subunit">
    <text evidence="6">Homodimer.</text>
</comment>
<keyword evidence="5 6" id="KW-0238">DNA-binding</keyword>
<evidence type="ECO:0000313" key="9">
    <source>
        <dbReference type="Proteomes" id="UP000198519"/>
    </source>
</evidence>
<dbReference type="InterPro" id="IPR011890">
    <property type="entry name" value="SMC_prok"/>
</dbReference>